<reference evidence="1" key="1">
    <citation type="submission" date="2018-05" db="EMBL/GenBank/DDBJ databases">
        <authorList>
            <person name="Lanie J.A."/>
            <person name="Ng W.-L."/>
            <person name="Kazmierczak K.M."/>
            <person name="Andrzejewski T.M."/>
            <person name="Davidsen T.M."/>
            <person name="Wayne K.J."/>
            <person name="Tettelin H."/>
            <person name="Glass J.I."/>
            <person name="Rusch D."/>
            <person name="Podicherti R."/>
            <person name="Tsui H.-C.T."/>
            <person name="Winkler M.E."/>
        </authorList>
    </citation>
    <scope>NUCLEOTIDE SEQUENCE</scope>
</reference>
<gene>
    <name evidence="1" type="ORF">METZ01_LOCUS185675</name>
</gene>
<dbReference type="AlphaFoldDB" id="A0A382D524"/>
<feature type="non-terminal residue" evidence="1">
    <location>
        <position position="37"/>
    </location>
</feature>
<accession>A0A382D524</accession>
<proteinExistence type="predicted"/>
<evidence type="ECO:0000313" key="1">
    <source>
        <dbReference type="EMBL" id="SVB32821.1"/>
    </source>
</evidence>
<sequence>MTRVWSNLSRVTALCLCLLLSFTNFDAKAGLVRPVPD</sequence>
<organism evidence="1">
    <name type="scientific">marine metagenome</name>
    <dbReference type="NCBI Taxonomy" id="408172"/>
    <lineage>
        <taxon>unclassified sequences</taxon>
        <taxon>metagenomes</taxon>
        <taxon>ecological metagenomes</taxon>
    </lineage>
</organism>
<protein>
    <submittedName>
        <fullName evidence="1">Uncharacterized protein</fullName>
    </submittedName>
</protein>
<dbReference type="EMBL" id="UINC01037396">
    <property type="protein sequence ID" value="SVB32821.1"/>
    <property type="molecule type" value="Genomic_DNA"/>
</dbReference>
<name>A0A382D524_9ZZZZ</name>